<dbReference type="AlphaFoldDB" id="A0A5D0WQH6"/>
<reference evidence="1 2" key="1">
    <citation type="submission" date="2019-08" db="EMBL/GenBank/DDBJ databases">
        <title>Isolation and enrichment of carboxydotrophic bacteria from anaerobic sludge for the production of bio-based chemicals from syngas.</title>
        <authorList>
            <person name="Antares A.L."/>
            <person name="Moreira J."/>
            <person name="Diender M."/>
            <person name="Parshina S.N."/>
            <person name="Stams A.J.M."/>
            <person name="Alves M."/>
            <person name="Alves J.I."/>
            <person name="Sousa D.Z."/>
        </authorList>
    </citation>
    <scope>NUCLEOTIDE SEQUENCE [LARGE SCALE GENOMIC DNA]</scope>
    <source>
        <strain evidence="1 2">JM</strain>
    </source>
</reference>
<evidence type="ECO:0008006" key="3">
    <source>
        <dbReference type="Google" id="ProtNLM"/>
    </source>
</evidence>
<proteinExistence type="predicted"/>
<dbReference type="Pfam" id="PF20288">
    <property type="entry name" value="MC2"/>
    <property type="match status" value="1"/>
</dbReference>
<protein>
    <recommendedName>
        <fullName evidence="3">Transcriptional regulator</fullName>
    </recommendedName>
</protein>
<organism evidence="1 2">
    <name type="scientific">Acetobacterium wieringae</name>
    <dbReference type="NCBI Taxonomy" id="52694"/>
    <lineage>
        <taxon>Bacteria</taxon>
        <taxon>Bacillati</taxon>
        <taxon>Bacillota</taxon>
        <taxon>Clostridia</taxon>
        <taxon>Eubacteriales</taxon>
        <taxon>Eubacteriaceae</taxon>
        <taxon>Acetobacterium</taxon>
    </lineage>
</organism>
<evidence type="ECO:0000313" key="1">
    <source>
        <dbReference type="EMBL" id="TYC86480.1"/>
    </source>
</evidence>
<dbReference type="InterPro" id="IPR046904">
    <property type="entry name" value="ABC-3C_MC2"/>
</dbReference>
<dbReference type="RefSeq" id="WP_148637183.1">
    <property type="nucleotide sequence ID" value="NZ_VSLA01000010.1"/>
</dbReference>
<evidence type="ECO:0000313" key="2">
    <source>
        <dbReference type="Proteomes" id="UP000322619"/>
    </source>
</evidence>
<gene>
    <name evidence="1" type="ORF">FXB42_06375</name>
</gene>
<dbReference type="EMBL" id="VSLA01000010">
    <property type="protein sequence ID" value="TYC86480.1"/>
    <property type="molecule type" value="Genomic_DNA"/>
</dbReference>
<sequence>MGEKEKMNEMTVLGSPFEISFRILLMLNEIGNVELDVQRICAIDFIAVYAADFNLLDENLHGYGNYRFSEYSARRDLVTLALKILVLNGTIIFLSTRNGFGYKISEAGKNVCRCLIDSYSDEYRIAIRAVLKNLDISDDRAMLKRINQHILYSLQEVNNE</sequence>
<dbReference type="Proteomes" id="UP000322619">
    <property type="component" value="Unassembled WGS sequence"/>
</dbReference>
<accession>A0A5D0WQH6</accession>
<comment type="caution">
    <text evidence="1">The sequence shown here is derived from an EMBL/GenBank/DDBJ whole genome shotgun (WGS) entry which is preliminary data.</text>
</comment>
<name>A0A5D0WQH6_9FIRM</name>